<evidence type="ECO:0000313" key="20">
    <source>
        <dbReference type="Proteomes" id="UP000186698"/>
    </source>
</evidence>
<dbReference type="KEGG" id="xla:108709677"/>
<name>A0A1L8H8F1_XENLA</name>
<comment type="catalytic activity">
    <reaction evidence="18">
        <text>guanosine(9) in tRNA + S-adenosyl-L-methionine = N(1)-methylguanosine(9) in tRNA + S-adenosyl-L-homocysteine + H(+)</text>
        <dbReference type="Rhea" id="RHEA:43156"/>
        <dbReference type="Rhea" id="RHEA-COMP:10367"/>
        <dbReference type="Rhea" id="RHEA-COMP:10368"/>
        <dbReference type="ChEBI" id="CHEBI:15378"/>
        <dbReference type="ChEBI" id="CHEBI:57856"/>
        <dbReference type="ChEBI" id="CHEBI:59789"/>
        <dbReference type="ChEBI" id="CHEBI:73542"/>
        <dbReference type="ChEBI" id="CHEBI:74269"/>
        <dbReference type="EC" id="2.1.1.221"/>
    </reaction>
</comment>
<dbReference type="GO" id="GO:0005739">
    <property type="term" value="C:mitochondrion"/>
    <property type="evidence" value="ECO:0000318"/>
    <property type="project" value="GO_Central"/>
</dbReference>
<dbReference type="GO" id="GO:0005654">
    <property type="term" value="C:nucleoplasm"/>
    <property type="evidence" value="ECO:0000318"/>
    <property type="project" value="GO_Central"/>
</dbReference>
<evidence type="ECO:0000256" key="6">
    <source>
        <dbReference type="ARBA" id="ARBA00022679"/>
    </source>
</evidence>
<keyword evidence="9" id="KW-0809">Transit peptide</keyword>
<evidence type="ECO:0000256" key="18">
    <source>
        <dbReference type="ARBA" id="ARBA00048434"/>
    </source>
</evidence>
<dbReference type="GO" id="GO:0000049">
    <property type="term" value="F:tRNA binding"/>
    <property type="evidence" value="ECO:0000318"/>
    <property type="project" value="GO_Central"/>
</dbReference>
<dbReference type="FunFam" id="3.40.1280.30:FF:000003">
    <property type="entry name" value="tRNA methyltransferase 10C, mitochondrial RNase P subunit"/>
    <property type="match status" value="1"/>
</dbReference>
<dbReference type="InterPro" id="IPR038459">
    <property type="entry name" value="MT_TRM10-typ_sf"/>
</dbReference>
<sequence>MAFVNTFLRTIRCSAVHTLIQEGGRWPSLKVSHQLTQSRRIMLSHHMRKEDAKSETNETLDLEEWKSILKSGIESAEPVKTVAQEDSSLNGMRELVEMWRLAGRAVPQLITTEQLHVLMELPTKTARKKYLKFLSVREIIKTNQKEKKKELKEWSKSKMESLDQLETKEDATEKKNTFLLHVRDSSIETIQRWKCAQAMKFGQPLVFDMVYEKYMSRYELENTVCQLMESEGCNRRNADPFHMYFCSLQPDSPYHKELVKRYMGAWDNIFVTATDKPHVEIFPKEQLVYLTADSPNELKHFDHTKIYIIGSLVDKCQQTGLSLANAKRLNLATARLPLDRYLKWDVGAKNLTLDQMIRILLCLKDTGDWKKALSFVPTRKHDGFMEPAASKKTNLKNERAMEHAPAMKRKVLKNSKVYEFGKSKSFIKPEQI</sequence>
<dbReference type="AlphaFoldDB" id="A0A1L8H8F1"/>
<evidence type="ECO:0000256" key="16">
    <source>
        <dbReference type="ARBA" id="ARBA00033019"/>
    </source>
</evidence>
<dbReference type="InterPro" id="IPR007356">
    <property type="entry name" value="tRNA_m1G_MeTrfase_euk"/>
</dbReference>
<comment type="subcellular location">
    <subcellularLocation>
        <location evidence="1">Mitochondrion</location>
    </subcellularLocation>
</comment>
<evidence type="ECO:0000256" key="5">
    <source>
        <dbReference type="ARBA" id="ARBA00022603"/>
    </source>
</evidence>
<evidence type="ECO:0000256" key="10">
    <source>
        <dbReference type="ARBA" id="ARBA00023054"/>
    </source>
</evidence>
<organism evidence="20 21">
    <name type="scientific">Xenopus laevis</name>
    <name type="common">African clawed frog</name>
    <dbReference type="NCBI Taxonomy" id="8355"/>
    <lineage>
        <taxon>Eukaryota</taxon>
        <taxon>Metazoa</taxon>
        <taxon>Chordata</taxon>
        <taxon>Craniata</taxon>
        <taxon>Vertebrata</taxon>
        <taxon>Euteleostomi</taxon>
        <taxon>Amphibia</taxon>
        <taxon>Batrachia</taxon>
        <taxon>Anura</taxon>
        <taxon>Pipoidea</taxon>
        <taxon>Pipidae</taxon>
        <taxon>Xenopodinae</taxon>
        <taxon>Xenopus</taxon>
        <taxon>Xenopus</taxon>
    </lineage>
</organism>
<dbReference type="STRING" id="8355.A0A1L8H8F1"/>
<reference evidence="21" key="2">
    <citation type="submission" date="2025-08" db="UniProtKB">
        <authorList>
            <consortium name="RefSeq"/>
        </authorList>
    </citation>
    <scope>IDENTIFICATION</scope>
    <source>
        <strain evidence="21">J_2021</strain>
        <tissue evidence="21">Erythrocytes</tissue>
    </source>
</reference>
<evidence type="ECO:0000256" key="19">
    <source>
        <dbReference type="ARBA" id="ARBA00048481"/>
    </source>
</evidence>
<evidence type="ECO:0000256" key="13">
    <source>
        <dbReference type="ARBA" id="ARBA00029803"/>
    </source>
</evidence>
<evidence type="ECO:0000256" key="3">
    <source>
        <dbReference type="ARBA" id="ARBA00012797"/>
    </source>
</evidence>
<keyword evidence="5 21" id="KW-0489">Methyltransferase</keyword>
<evidence type="ECO:0000256" key="14">
    <source>
        <dbReference type="ARBA" id="ARBA00030623"/>
    </source>
</evidence>
<dbReference type="InterPro" id="IPR028564">
    <property type="entry name" value="MT_TRM10-typ"/>
</dbReference>
<evidence type="ECO:0000256" key="4">
    <source>
        <dbReference type="ARBA" id="ARBA00014681"/>
    </source>
</evidence>
<dbReference type="PaxDb" id="8355-A0A1L8H8F1"/>
<dbReference type="Gene3D" id="3.40.1280.30">
    <property type="match status" value="1"/>
</dbReference>
<dbReference type="CDD" id="cd18102">
    <property type="entry name" value="Trm10_MRRP1"/>
    <property type="match status" value="1"/>
</dbReference>
<dbReference type="GO" id="GO:0052905">
    <property type="term" value="F:tRNA (guanosine(9)-N1)-methyltransferase activity"/>
    <property type="evidence" value="ECO:0007669"/>
    <property type="project" value="UniProtKB-EC"/>
</dbReference>
<proteinExistence type="predicted"/>
<evidence type="ECO:0000256" key="7">
    <source>
        <dbReference type="ARBA" id="ARBA00022691"/>
    </source>
</evidence>
<dbReference type="AGR" id="Xenbase:XB-GENE-17341259"/>
<gene>
    <name evidence="21 22" type="primary">trmt10c.S</name>
</gene>
<dbReference type="GO" id="GO:0070131">
    <property type="term" value="P:positive regulation of mitochondrial translation"/>
    <property type="evidence" value="ECO:0000318"/>
    <property type="project" value="GO_Central"/>
</dbReference>
<evidence type="ECO:0000256" key="15">
    <source>
        <dbReference type="ARBA" id="ARBA00031759"/>
    </source>
</evidence>
<dbReference type="EC" id="2.1.1.218" evidence="2"/>
<accession>A0A1L8H8F1</accession>
<protein>
    <recommendedName>
        <fullName evidence="4">tRNA methyltransferase 10 homolog C</fullName>
        <ecNumber evidence="2">2.1.1.218</ecNumber>
        <ecNumber evidence="3">2.1.1.221</ecNumber>
    </recommendedName>
    <alternativeName>
        <fullName evidence="14">Mitochondrial ribonuclease P protein 1</fullName>
    </alternativeName>
    <alternativeName>
        <fullName evidence="13">RNA (guanine-9-)-methyltransferase domain-containing protein 1</fullName>
    </alternativeName>
    <alternativeName>
        <fullName evidence="15">mRNA methyladenosine-N(1)-methyltransferase</fullName>
    </alternativeName>
    <alternativeName>
        <fullName evidence="16">tRNA (adenine(9)-N(1))-methyltransferase</fullName>
    </alternativeName>
    <alternativeName>
        <fullName evidence="12">tRNA (guanine(9)-N(1))-methyltransferase</fullName>
    </alternativeName>
</protein>
<evidence type="ECO:0000256" key="17">
    <source>
        <dbReference type="ARBA" id="ARBA00048278"/>
    </source>
</evidence>
<dbReference type="Bgee" id="108709677">
    <property type="expression patterns" value="Expressed in neurula embryo and 19 other cell types or tissues"/>
</dbReference>
<dbReference type="EC" id="2.1.1.221" evidence="3"/>
<dbReference type="PANTHER" id="PTHR13563">
    <property type="entry name" value="TRNA (GUANINE-9-) METHYLTRANSFERASE"/>
    <property type="match status" value="1"/>
</dbReference>
<evidence type="ECO:0000256" key="8">
    <source>
        <dbReference type="ARBA" id="ARBA00022694"/>
    </source>
</evidence>
<dbReference type="InterPro" id="IPR025812">
    <property type="entry name" value="Trm10_C_MTase_dom"/>
</dbReference>
<evidence type="ECO:0000256" key="1">
    <source>
        <dbReference type="ARBA" id="ARBA00004173"/>
    </source>
</evidence>
<keyword evidence="11" id="KW-0496">Mitochondrion</keyword>
<dbReference type="OrthoDB" id="9976048at2759"/>
<comment type="catalytic activity">
    <reaction evidence="19">
        <text>an adenosine in mRNA + S-adenosyl-L-methionine = an N(1)-methyladenosine in mRNA + S-adenosyl-L-homocysteine + H(+)</text>
        <dbReference type="Rhea" id="RHEA:55392"/>
        <dbReference type="Rhea" id="RHEA-COMP:12414"/>
        <dbReference type="Rhea" id="RHEA-COMP:12415"/>
        <dbReference type="ChEBI" id="CHEBI:15378"/>
        <dbReference type="ChEBI" id="CHEBI:57856"/>
        <dbReference type="ChEBI" id="CHEBI:59789"/>
        <dbReference type="ChEBI" id="CHEBI:74411"/>
        <dbReference type="ChEBI" id="CHEBI:74491"/>
    </reaction>
</comment>
<dbReference type="Proteomes" id="UP000186698">
    <property type="component" value="Chromosome 2S"/>
</dbReference>
<dbReference type="GO" id="GO:0005634">
    <property type="term" value="C:nucleus"/>
    <property type="evidence" value="ECO:0000318"/>
    <property type="project" value="GO_Central"/>
</dbReference>
<dbReference type="GO" id="GO:0032259">
    <property type="term" value="P:methylation"/>
    <property type="evidence" value="ECO:0007669"/>
    <property type="project" value="UniProtKB-KW"/>
</dbReference>
<keyword evidence="6" id="KW-0808">Transferase</keyword>
<evidence type="ECO:0000256" key="2">
    <source>
        <dbReference type="ARBA" id="ARBA00012794"/>
    </source>
</evidence>
<dbReference type="PROSITE" id="PS51675">
    <property type="entry name" value="SAM_MT_TRM10"/>
    <property type="match status" value="1"/>
</dbReference>
<comment type="catalytic activity">
    <reaction evidence="17">
        <text>adenosine(9) in tRNA + S-adenosyl-L-methionine = N(1)-methyladenosine(9) in tRNA + S-adenosyl-L-homocysteine + H(+)</text>
        <dbReference type="Rhea" id="RHEA:43148"/>
        <dbReference type="Rhea" id="RHEA-COMP:10363"/>
        <dbReference type="Rhea" id="RHEA-COMP:10364"/>
        <dbReference type="ChEBI" id="CHEBI:15378"/>
        <dbReference type="ChEBI" id="CHEBI:57856"/>
        <dbReference type="ChEBI" id="CHEBI:59789"/>
        <dbReference type="ChEBI" id="CHEBI:74411"/>
        <dbReference type="ChEBI" id="CHEBI:74491"/>
        <dbReference type="EC" id="2.1.1.218"/>
    </reaction>
</comment>
<dbReference type="GO" id="GO:0097745">
    <property type="term" value="P:mitochondrial tRNA 5'-end processing"/>
    <property type="evidence" value="ECO:0000318"/>
    <property type="project" value="GO_Central"/>
</dbReference>
<dbReference type="OMA" id="TIMECVS"/>
<keyword evidence="20" id="KW-1185">Reference proteome</keyword>
<keyword evidence="10" id="KW-0175">Coiled coil</keyword>
<dbReference type="RefSeq" id="XP_018105216.1">
    <property type="nucleotide sequence ID" value="XM_018249727.2"/>
</dbReference>
<dbReference type="CTD" id="108709677"/>
<evidence type="ECO:0000256" key="12">
    <source>
        <dbReference type="ARBA" id="ARBA00029727"/>
    </source>
</evidence>
<dbReference type="GeneID" id="108709677"/>
<reference evidence="20" key="1">
    <citation type="submission" date="2024-06" db="UniProtKB">
        <authorList>
            <consortium name="RefSeq"/>
        </authorList>
    </citation>
    <scope>NUCLEOTIDE SEQUENCE [LARGE SCALE GENOMIC DNA]</scope>
    <source>
        <strain evidence="20">J_2021</strain>
    </source>
</reference>
<evidence type="ECO:0000313" key="21">
    <source>
        <dbReference type="RefSeq" id="XP_018105216.1"/>
    </source>
</evidence>
<evidence type="ECO:0000313" key="22">
    <source>
        <dbReference type="Xenbase" id="XB-GENE-17341259"/>
    </source>
</evidence>
<keyword evidence="7" id="KW-0949">S-adenosyl-L-methionine</keyword>
<dbReference type="GO" id="GO:0160106">
    <property type="term" value="F:tRNA (adenine(9)-N1)-methyltransferase activity"/>
    <property type="evidence" value="ECO:0007669"/>
    <property type="project" value="UniProtKB-EC"/>
</dbReference>
<evidence type="ECO:0000256" key="11">
    <source>
        <dbReference type="ARBA" id="ARBA00023128"/>
    </source>
</evidence>
<keyword evidence="8" id="KW-0819">tRNA processing</keyword>
<dbReference type="PANTHER" id="PTHR13563:SF5">
    <property type="entry name" value="TRNA METHYLTRANSFERASE 10 HOMOLOG C"/>
    <property type="match status" value="1"/>
</dbReference>
<evidence type="ECO:0000256" key="9">
    <source>
        <dbReference type="ARBA" id="ARBA00022946"/>
    </source>
</evidence>
<dbReference type="Xenbase" id="XB-GENE-17341259">
    <property type="gene designation" value="trmt10c.S"/>
</dbReference>